<dbReference type="Pfam" id="PF18642">
    <property type="entry name" value="IMPa_helical"/>
    <property type="match status" value="1"/>
</dbReference>
<accession>A0A515ES80</accession>
<dbReference type="SMART" id="SM01276">
    <property type="entry name" value="M60-like"/>
    <property type="match status" value="1"/>
</dbReference>
<dbReference type="PROSITE" id="PS51257">
    <property type="entry name" value="PROKAR_LIPOPROTEIN"/>
    <property type="match status" value="1"/>
</dbReference>
<dbReference type="EMBL" id="CP036282">
    <property type="protein sequence ID" value="QDL55537.1"/>
    <property type="molecule type" value="Genomic_DNA"/>
</dbReference>
<gene>
    <name evidence="2" type="ORF">EXZ61_15890</name>
</gene>
<organism evidence="2 3">
    <name type="scientific">Rhodoferax aquaticus</name>
    <dbReference type="NCBI Taxonomy" id="2527691"/>
    <lineage>
        <taxon>Bacteria</taxon>
        <taxon>Pseudomonadati</taxon>
        <taxon>Pseudomonadota</taxon>
        <taxon>Betaproteobacteria</taxon>
        <taxon>Burkholderiales</taxon>
        <taxon>Comamonadaceae</taxon>
        <taxon>Rhodoferax</taxon>
    </lineage>
</organism>
<dbReference type="InterPro" id="IPR041549">
    <property type="entry name" value="IMPa_helical"/>
</dbReference>
<reference evidence="3" key="2">
    <citation type="journal article" date="2020" name="Int. J. Syst. Evol. Microbiol.">
        <title>Genomic insights into a novel species Rhodoferax aquaticus sp. nov., isolated from freshwater.</title>
        <authorList>
            <person name="Li T."/>
            <person name="Zhuo Y."/>
            <person name="Jin C.Z."/>
            <person name="Wu X."/>
            <person name="Ko S.R."/>
            <person name="Jin F.J."/>
            <person name="Ahn C.Y."/>
            <person name="Oh H.M."/>
            <person name="Lee H.G."/>
            <person name="Jin L."/>
        </authorList>
    </citation>
    <scope>NUCLEOTIDE SEQUENCE [LARGE SCALE GENOMIC DNA]</scope>
    <source>
        <strain evidence="3">Gr-4</strain>
    </source>
</reference>
<dbReference type="KEGG" id="rhg:EXZ61_15890"/>
<evidence type="ECO:0000313" key="3">
    <source>
        <dbReference type="Proteomes" id="UP000317365"/>
    </source>
</evidence>
<name>A0A515ES80_9BURK</name>
<dbReference type="Gene3D" id="1.10.390.30">
    <property type="entry name" value="Peptidase M60, enhancin-like domain 3"/>
    <property type="match status" value="1"/>
</dbReference>
<dbReference type="PROSITE" id="PS51723">
    <property type="entry name" value="PEPTIDASE_M60"/>
    <property type="match status" value="1"/>
</dbReference>
<dbReference type="NCBIfam" id="NF038322">
    <property type="entry name" value="ImpA_fam_HExGH"/>
    <property type="match status" value="1"/>
</dbReference>
<evidence type="ECO:0000313" key="2">
    <source>
        <dbReference type="EMBL" id="QDL55537.1"/>
    </source>
</evidence>
<dbReference type="Pfam" id="PF18650">
    <property type="entry name" value="IMPa_N_2"/>
    <property type="match status" value="1"/>
</dbReference>
<proteinExistence type="predicted"/>
<feature type="domain" description="Peptidase M60" evidence="1">
    <location>
        <begin position="465"/>
        <end position="807"/>
    </location>
</feature>
<dbReference type="AlphaFoldDB" id="A0A515ES80"/>
<keyword evidence="3" id="KW-1185">Reference proteome</keyword>
<dbReference type="Proteomes" id="UP000317365">
    <property type="component" value="Chromosome"/>
</dbReference>
<reference evidence="3" key="1">
    <citation type="submission" date="2019-02" db="EMBL/GenBank/DDBJ databases">
        <title>Complete genome sequence of Rhodoferax sp. Gr-4.</title>
        <authorList>
            <person name="Jin L."/>
        </authorList>
    </citation>
    <scope>NUCLEOTIDE SEQUENCE [LARGE SCALE GENOMIC DNA]</scope>
    <source>
        <strain evidence="3">Gr-4</strain>
    </source>
</reference>
<dbReference type="InterPro" id="IPR031161">
    <property type="entry name" value="Peptidase_M60_dom"/>
</dbReference>
<protein>
    <recommendedName>
        <fullName evidence="1">Peptidase M60 domain-containing protein</fullName>
    </recommendedName>
</protein>
<dbReference type="RefSeq" id="WP_142812693.1">
    <property type="nucleotide sequence ID" value="NZ_CP036282.1"/>
</dbReference>
<dbReference type="InterPro" id="IPR040711">
    <property type="entry name" value="IMPa_N_2"/>
</dbReference>
<dbReference type="InterPro" id="IPR042279">
    <property type="entry name" value="Pep_M60_3"/>
</dbReference>
<sequence>MRLHLAGKTLSARLFVGWATFALVALLTACGGGKSGSSPSSVSGSGAVTLVAAPQPNPQIVQALATGDASALTDAKLVAQHAQYAQQQISLAQAARTSSLYQGVSTEYDPTNQSHWVQPLNTATAQPLIVGDQGNALSSISVAAGGRSAGFGVQVLERFNGNQLIAYRPAFKRLLAWLVRGDAAATLPATLNVAFAGVNANNSAAGMVKADVPVTTIACDFIATPACATNAHLLVVGGDLAPSASLEAGIRALVAAGRPVLYVHTKFSAFSDSGRQVLAGMGLQFGSYGGNYWANDKVAAGRSEATNRTLGDQFAKTTAMLSSLASDSFSMPYDWSPCTVSAGKTDCSGVASLQSNLLSPVDALRSQIDVFNRAGQNLFATADTTVLRYLVLWADVVRRQLRYPMDKASTPAAFEKALIADALVAYVRPAANAQADLGSFAGALTTGMAVSSTDETVDVSVPSTSGFTAIGRLAAPGKPVTVELLSAGSATVSLRLNTQRTGSTRLWDPNRYNRPRFLASPDMVLSTGQAMQLVSPYGGTLQLVFSNATPQQNVQLRLRGVAKHPFLDQSNGAGDTAAFATTLNAAQHEWAEIKLAGVEVHSRADKMRAVINGPHYAGDIDKFLNELKTIFFEDLYMLAGYALPGKSLTAHVQAMCANLGWTCTDATLHRVPGTQHINVDNYSQCGSGCAGNPYDQDWGLTPRGWGESHEVGHNQQKGMHKVYDDRSGEVSNNLFPLHKGWRMLSELGYNSGDNRVAYQSAFNMIKAAKTEADPIEGVYQRIWGDAAYAVQNGERMAFYMQWVHYWAQRQASIATGWDIVTLLYLHQRQFDAVAAADWAANRNKLGYSTYANKPSPSGNDNMLITLSWITGRDQRPTFDLWGVRYSPEAAAQVAAFGFAAEPALFYANTSTNNHSTVRKVDMSVANPVWPF</sequence>
<evidence type="ECO:0000259" key="1">
    <source>
        <dbReference type="PROSITE" id="PS51723"/>
    </source>
</evidence>
<dbReference type="Pfam" id="PF13402">
    <property type="entry name" value="Peptidase_M60"/>
    <property type="match status" value="1"/>
</dbReference>